<proteinExistence type="inferred from homology"/>
<dbReference type="NCBIfam" id="TIGR02379">
    <property type="entry name" value="ECA_wecE"/>
    <property type="match status" value="1"/>
</dbReference>
<accession>A0AAW9SG96</accession>
<dbReference type="InterPro" id="IPR015421">
    <property type="entry name" value="PyrdxlP-dep_Trfase_major"/>
</dbReference>
<dbReference type="InterPro" id="IPR000653">
    <property type="entry name" value="DegT/StrS_aminotransferase"/>
</dbReference>
<dbReference type="PIRSF" id="PIRSF000390">
    <property type="entry name" value="PLP_StrS"/>
    <property type="match status" value="1"/>
</dbReference>
<dbReference type="GO" id="GO:0019180">
    <property type="term" value="F:dTDP-4-amino-4,6-dideoxygalactose transaminase activity"/>
    <property type="evidence" value="ECO:0007669"/>
    <property type="project" value="UniProtKB-EC"/>
</dbReference>
<comment type="similarity">
    <text evidence="1 4">Belongs to the DegT/DnrJ/EryC1 family.</text>
</comment>
<feature type="modified residue" description="N6-(pyridoxal phosphate)lysine" evidence="3">
    <location>
        <position position="183"/>
    </location>
</feature>
<feature type="active site" description="Proton acceptor" evidence="2">
    <location>
        <position position="183"/>
    </location>
</feature>
<evidence type="ECO:0000313" key="5">
    <source>
        <dbReference type="EMBL" id="MEN7550278.1"/>
    </source>
</evidence>
<keyword evidence="3 4" id="KW-0663">Pyridoxal phosphate</keyword>
<dbReference type="InterPro" id="IPR012749">
    <property type="entry name" value="WecE-like"/>
</dbReference>
<keyword evidence="6" id="KW-1185">Reference proteome</keyword>
<dbReference type="SUPFAM" id="SSF53383">
    <property type="entry name" value="PLP-dependent transferases"/>
    <property type="match status" value="1"/>
</dbReference>
<comment type="caution">
    <text evidence="5">The sequence shown here is derived from an EMBL/GenBank/DDBJ whole genome shotgun (WGS) entry which is preliminary data.</text>
</comment>
<dbReference type="PANTHER" id="PTHR30244:SF34">
    <property type="entry name" value="DTDP-4-AMINO-4,6-DIDEOXYGALACTOSE TRANSAMINASE"/>
    <property type="match status" value="1"/>
</dbReference>
<evidence type="ECO:0000256" key="4">
    <source>
        <dbReference type="RuleBase" id="RU004508"/>
    </source>
</evidence>
<dbReference type="PANTHER" id="PTHR30244">
    <property type="entry name" value="TRANSAMINASE"/>
    <property type="match status" value="1"/>
</dbReference>
<protein>
    <submittedName>
        <fullName evidence="5">dTDP-4-amino-4,6-dideoxygalactose transaminase</fullName>
        <ecNumber evidence="5">2.6.1.59</ecNumber>
    </submittedName>
</protein>
<dbReference type="InterPro" id="IPR015424">
    <property type="entry name" value="PyrdxlP-dep_Trfase"/>
</dbReference>
<sequence>MKQIPFHKAYITGKEQTYIQQVLESKKVAGGGRFTIQCHEFLKKRFAFPEVFLTSSCTDALEMSALLLDIKEGDEVILPAYTFVSTANAFLLRGAKVRFCDSKPDHPNIDLEQAEMLINKRTKAIVLVHYGGFACDMDKALEISQQYSLELIEDAAHAIQAYYKGKSVGSFGKLATLSFHETKNIISGEGGALVVNNPQWVERAKVLREKGTNKTDFLAKKVSHYEWVDIGSSYLPSEITAAFLWAQLEGLEAIQQQRHILWERYYQALKPLAEAGKIELPKVTADFQHNASLFYLVCNSATERRDLIAFLKERGVESTFHYIALHQTRYYTQHYASLALPNAEKYSQQLLRLPFYTELTEAEVEYISELVIEFYER</sequence>
<dbReference type="GO" id="GO:0030170">
    <property type="term" value="F:pyridoxal phosphate binding"/>
    <property type="evidence" value="ECO:0007669"/>
    <property type="project" value="TreeGrafter"/>
</dbReference>
<dbReference type="Proteomes" id="UP001403385">
    <property type="component" value="Unassembled WGS sequence"/>
</dbReference>
<dbReference type="NCBIfam" id="NF008687">
    <property type="entry name" value="PRK11706.1"/>
    <property type="match status" value="1"/>
</dbReference>
<reference evidence="5 6" key="1">
    <citation type="submission" date="2024-04" db="EMBL/GenBank/DDBJ databases">
        <title>Novel genus in family Flammeovirgaceae.</title>
        <authorList>
            <person name="Nguyen T.H."/>
            <person name="Vuong T.Q."/>
            <person name="Le H."/>
            <person name="Kim S.-G."/>
        </authorList>
    </citation>
    <scope>NUCLEOTIDE SEQUENCE [LARGE SCALE GENOMIC DNA]</scope>
    <source>
        <strain evidence="5 6">JCM 23209</strain>
    </source>
</reference>
<dbReference type="CDD" id="cd00616">
    <property type="entry name" value="AHBA_syn"/>
    <property type="match status" value="1"/>
</dbReference>
<keyword evidence="5" id="KW-0032">Aminotransferase</keyword>
<evidence type="ECO:0000313" key="6">
    <source>
        <dbReference type="Proteomes" id="UP001403385"/>
    </source>
</evidence>
<dbReference type="GO" id="GO:0000271">
    <property type="term" value="P:polysaccharide biosynthetic process"/>
    <property type="evidence" value="ECO:0007669"/>
    <property type="project" value="TreeGrafter"/>
</dbReference>
<dbReference type="AlphaFoldDB" id="A0AAW9SG96"/>
<dbReference type="Gene3D" id="3.40.640.10">
    <property type="entry name" value="Type I PLP-dependent aspartate aminotransferase-like (Major domain)"/>
    <property type="match status" value="1"/>
</dbReference>
<evidence type="ECO:0000256" key="1">
    <source>
        <dbReference type="ARBA" id="ARBA00037999"/>
    </source>
</evidence>
<name>A0AAW9SG96_9BACT</name>
<dbReference type="Pfam" id="PF01041">
    <property type="entry name" value="DegT_DnrJ_EryC1"/>
    <property type="match status" value="1"/>
</dbReference>
<keyword evidence="5" id="KW-0808">Transferase</keyword>
<evidence type="ECO:0000256" key="3">
    <source>
        <dbReference type="PIRSR" id="PIRSR000390-2"/>
    </source>
</evidence>
<gene>
    <name evidence="5" type="primary">rffA</name>
    <name evidence="5" type="synonym">fcnA</name>
    <name evidence="5" type="synonym">wecE</name>
    <name evidence="5" type="ORF">AAG747_20330</name>
</gene>
<dbReference type="RefSeq" id="WP_346823059.1">
    <property type="nucleotide sequence ID" value="NZ_JBDKWZ010000013.1"/>
</dbReference>
<dbReference type="EC" id="2.6.1.59" evidence="5"/>
<organism evidence="5 6">
    <name type="scientific">Rapidithrix thailandica</name>
    <dbReference type="NCBI Taxonomy" id="413964"/>
    <lineage>
        <taxon>Bacteria</taxon>
        <taxon>Pseudomonadati</taxon>
        <taxon>Bacteroidota</taxon>
        <taxon>Cytophagia</taxon>
        <taxon>Cytophagales</taxon>
        <taxon>Flammeovirgaceae</taxon>
        <taxon>Rapidithrix</taxon>
    </lineage>
</organism>
<dbReference type="EMBL" id="JBDKWZ010000013">
    <property type="protein sequence ID" value="MEN7550278.1"/>
    <property type="molecule type" value="Genomic_DNA"/>
</dbReference>
<evidence type="ECO:0000256" key="2">
    <source>
        <dbReference type="PIRSR" id="PIRSR000390-1"/>
    </source>
</evidence>